<dbReference type="PANTHER" id="PTHR43861:SF1">
    <property type="entry name" value="TRANS-ACONITATE 2-METHYLTRANSFERASE"/>
    <property type="match status" value="1"/>
</dbReference>
<dbReference type="GO" id="GO:0008168">
    <property type="term" value="F:methyltransferase activity"/>
    <property type="evidence" value="ECO:0007669"/>
    <property type="project" value="UniProtKB-KW"/>
</dbReference>
<evidence type="ECO:0000256" key="2">
    <source>
        <dbReference type="ARBA" id="ARBA00022679"/>
    </source>
</evidence>
<protein>
    <submittedName>
        <fullName evidence="4">Class I SAM-dependent methyltransferase</fullName>
        <ecNumber evidence="4">2.1.-.-</ecNumber>
    </submittedName>
</protein>
<accession>A0AAU8JGE8</accession>
<dbReference type="InterPro" id="IPR041698">
    <property type="entry name" value="Methyltransf_25"/>
</dbReference>
<dbReference type="PANTHER" id="PTHR43861">
    <property type="entry name" value="TRANS-ACONITATE 2-METHYLTRANSFERASE-RELATED"/>
    <property type="match status" value="1"/>
</dbReference>
<dbReference type="EC" id="2.1.-.-" evidence="4"/>
<gene>
    <name evidence="4" type="ORF">ABWT76_000674</name>
</gene>
<dbReference type="GO" id="GO:0032259">
    <property type="term" value="P:methylation"/>
    <property type="evidence" value="ECO:0007669"/>
    <property type="project" value="UniProtKB-KW"/>
</dbReference>
<organism evidence="4">
    <name type="scientific">Planktothricoides raciborskii GIHE-MW2</name>
    <dbReference type="NCBI Taxonomy" id="2792601"/>
    <lineage>
        <taxon>Bacteria</taxon>
        <taxon>Bacillati</taxon>
        <taxon>Cyanobacteriota</taxon>
        <taxon>Cyanophyceae</taxon>
        <taxon>Oscillatoriophycideae</taxon>
        <taxon>Oscillatoriales</taxon>
        <taxon>Oscillatoriaceae</taxon>
        <taxon>Planktothricoides</taxon>
    </lineage>
</organism>
<name>A0AAU8JGE8_9CYAN</name>
<keyword evidence="1 4" id="KW-0489">Methyltransferase</keyword>
<dbReference type="Pfam" id="PF13649">
    <property type="entry name" value="Methyltransf_25"/>
    <property type="match status" value="1"/>
</dbReference>
<dbReference type="RefSeq" id="WP_354635640.1">
    <property type="nucleotide sequence ID" value="NZ_CP159837.1"/>
</dbReference>
<dbReference type="CDD" id="cd02440">
    <property type="entry name" value="AdoMet_MTases"/>
    <property type="match status" value="1"/>
</dbReference>
<evidence type="ECO:0000256" key="1">
    <source>
        <dbReference type="ARBA" id="ARBA00022603"/>
    </source>
</evidence>
<evidence type="ECO:0000259" key="3">
    <source>
        <dbReference type="Pfam" id="PF13649"/>
    </source>
</evidence>
<evidence type="ECO:0000313" key="4">
    <source>
        <dbReference type="EMBL" id="XCM37868.1"/>
    </source>
</evidence>
<dbReference type="EMBL" id="CP159837">
    <property type="protein sequence ID" value="XCM37868.1"/>
    <property type="molecule type" value="Genomic_DNA"/>
</dbReference>
<feature type="domain" description="Methyltransferase" evidence="3">
    <location>
        <begin position="56"/>
        <end position="151"/>
    </location>
</feature>
<dbReference type="SUPFAM" id="SSF53335">
    <property type="entry name" value="S-adenosyl-L-methionine-dependent methyltransferases"/>
    <property type="match status" value="1"/>
</dbReference>
<reference evidence="4" key="1">
    <citation type="submission" date="2024-07" db="EMBL/GenBank/DDBJ databases">
        <authorList>
            <person name="Kim Y.J."/>
            <person name="Jeong J.Y."/>
        </authorList>
    </citation>
    <scope>NUCLEOTIDE SEQUENCE</scope>
    <source>
        <strain evidence="4">GIHE-MW2</strain>
    </source>
</reference>
<dbReference type="AlphaFoldDB" id="A0AAU8JGE8"/>
<dbReference type="InterPro" id="IPR029063">
    <property type="entry name" value="SAM-dependent_MTases_sf"/>
</dbReference>
<keyword evidence="2 4" id="KW-0808">Transferase</keyword>
<proteinExistence type="predicted"/>
<sequence length="272" mass="31782">MSKNLPKHLPMIDQNNHKTYSTPGVVQHYAQLKQLQPAETTILKWLKPRLSQMKMLDMGVGGGRTTQHFAPLVGEYIGIDYSPQMIAACQKRFSAYSQTIQLEVCDARNLSQFPENYFDFILFSFNGIDYISHGDRLQVFEQIRRVGKSGGYFYFSSHNLQAMAPEFNWQKHLSFNPIKTYVNLVMWGFLRLCNPGITWDHLKSSGYAILRDESHNFRLQTYYIRPQEQVQQITPNFRDIKIYSWKTGLELTSESDLYSNDDMWLYYLGVIQ</sequence>
<dbReference type="Gene3D" id="3.40.50.150">
    <property type="entry name" value="Vaccinia Virus protein VP39"/>
    <property type="match status" value="1"/>
</dbReference>